<organism evidence="8 9">
    <name type="scientific">Tepidibacillus fermentans</name>
    <dbReference type="NCBI Taxonomy" id="1281767"/>
    <lineage>
        <taxon>Bacteria</taxon>
        <taxon>Bacillati</taxon>
        <taxon>Bacillota</taxon>
        <taxon>Bacilli</taxon>
        <taxon>Bacillales</taxon>
        <taxon>Bacillaceae</taxon>
        <taxon>Tepidibacillus</taxon>
    </lineage>
</organism>
<feature type="transmembrane region" description="Helical" evidence="6">
    <location>
        <begin position="302"/>
        <end position="323"/>
    </location>
</feature>
<dbReference type="OrthoDB" id="9814001at2"/>
<dbReference type="InterPro" id="IPR036259">
    <property type="entry name" value="MFS_trans_sf"/>
</dbReference>
<dbReference type="EMBL" id="SMAB01000028">
    <property type="protein sequence ID" value="TCS78365.1"/>
    <property type="molecule type" value="Genomic_DNA"/>
</dbReference>
<evidence type="ECO:0000256" key="4">
    <source>
        <dbReference type="ARBA" id="ARBA00022989"/>
    </source>
</evidence>
<dbReference type="Pfam" id="PF07690">
    <property type="entry name" value="MFS_1"/>
    <property type="match status" value="1"/>
</dbReference>
<keyword evidence="3 6" id="KW-0812">Transmembrane</keyword>
<keyword evidence="4 6" id="KW-1133">Transmembrane helix</keyword>
<dbReference type="AlphaFoldDB" id="A0A4R3K6E0"/>
<dbReference type="SUPFAM" id="SSF103473">
    <property type="entry name" value="MFS general substrate transporter"/>
    <property type="match status" value="1"/>
</dbReference>
<proteinExistence type="predicted"/>
<dbReference type="Proteomes" id="UP000295788">
    <property type="component" value="Unassembled WGS sequence"/>
</dbReference>
<comment type="subcellular location">
    <subcellularLocation>
        <location evidence="1">Cell membrane</location>
        <topology evidence="1">Multi-pass membrane protein</topology>
    </subcellularLocation>
</comment>
<gene>
    <name evidence="8" type="ORF">EDD72_12813</name>
</gene>
<feature type="transmembrane region" description="Helical" evidence="6">
    <location>
        <begin position="335"/>
        <end position="355"/>
    </location>
</feature>
<feature type="transmembrane region" description="Helical" evidence="6">
    <location>
        <begin position="115"/>
        <end position="135"/>
    </location>
</feature>
<dbReference type="CDD" id="cd17489">
    <property type="entry name" value="MFS_YfcJ_like"/>
    <property type="match status" value="1"/>
</dbReference>
<comment type="caution">
    <text evidence="8">The sequence shown here is derived from an EMBL/GenBank/DDBJ whole genome shotgun (WGS) entry which is preliminary data.</text>
</comment>
<dbReference type="Gene3D" id="1.20.1250.20">
    <property type="entry name" value="MFS general substrate transporter like domains"/>
    <property type="match status" value="1"/>
</dbReference>
<dbReference type="GO" id="GO:0005886">
    <property type="term" value="C:plasma membrane"/>
    <property type="evidence" value="ECO:0007669"/>
    <property type="project" value="UniProtKB-SubCell"/>
</dbReference>
<evidence type="ECO:0000259" key="7">
    <source>
        <dbReference type="PROSITE" id="PS50850"/>
    </source>
</evidence>
<feature type="transmembrane region" description="Helical" evidence="6">
    <location>
        <begin position="51"/>
        <end position="70"/>
    </location>
</feature>
<feature type="transmembrane region" description="Helical" evidence="6">
    <location>
        <begin position="248"/>
        <end position="266"/>
    </location>
</feature>
<dbReference type="GO" id="GO:0022857">
    <property type="term" value="F:transmembrane transporter activity"/>
    <property type="evidence" value="ECO:0007669"/>
    <property type="project" value="InterPro"/>
</dbReference>
<evidence type="ECO:0000313" key="9">
    <source>
        <dbReference type="Proteomes" id="UP000295788"/>
    </source>
</evidence>
<dbReference type="PROSITE" id="PS50850">
    <property type="entry name" value="MFS"/>
    <property type="match status" value="1"/>
</dbReference>
<feature type="transmembrane region" description="Helical" evidence="6">
    <location>
        <begin position="169"/>
        <end position="189"/>
    </location>
</feature>
<name>A0A4R3K6E0_9BACI</name>
<evidence type="ECO:0000256" key="6">
    <source>
        <dbReference type="SAM" id="Phobius"/>
    </source>
</evidence>
<keyword evidence="9" id="KW-1185">Reference proteome</keyword>
<evidence type="ECO:0000256" key="2">
    <source>
        <dbReference type="ARBA" id="ARBA00022448"/>
    </source>
</evidence>
<dbReference type="PANTHER" id="PTHR23531">
    <property type="entry name" value="QUINOLENE RESISTANCE PROTEIN NORA"/>
    <property type="match status" value="1"/>
</dbReference>
<dbReference type="InterPro" id="IPR005829">
    <property type="entry name" value="Sugar_transporter_CS"/>
</dbReference>
<accession>A0A4R3K6E0</accession>
<protein>
    <submittedName>
        <fullName evidence="8">Putative MFS family arabinose efflux permease</fullName>
    </submittedName>
</protein>
<dbReference type="InterPro" id="IPR052714">
    <property type="entry name" value="MFS_Exporter"/>
</dbReference>
<evidence type="ECO:0000256" key="1">
    <source>
        <dbReference type="ARBA" id="ARBA00004651"/>
    </source>
</evidence>
<dbReference type="InterPro" id="IPR020846">
    <property type="entry name" value="MFS_dom"/>
</dbReference>
<sequence length="401" mass="44130">MKSEKRMNKDRLWTKDFILLSLSNLLLFFGFQMLLPTLPAYVSQKGGGNLAVGMVISLFTISAVLIRPFSGAALDLIGRKKVLMVGFIISLFAIGSYYWAATVFFVLGLRFVHGLGWGISSTTNGTVASDLIPAARRGEGMGYFGLSSTLAMAIGPMIGVMIIRSFGFGVLFLVSFTSTFLAFLLTYLIDISEMKAQPSQKSRVSLGSRLIEKRALFPSLLVLLFSITYGGIVSFITLFGKEAGIENVGWFFTINAIFVFVTRPISGKLFDKKGHFSVLFPSAFFTIIGLILLSYASSNLTLILAAVFYGIGFGSIQPSLQAWTINRVSADRRGAANATFFSAFDLGIAGGAMVLGTLAEMTNYEQMYRYSSIFIVIYLLIYLFYMIKEKKKEELEVEGER</sequence>
<feature type="transmembrane region" description="Helical" evidence="6">
    <location>
        <begin position="142"/>
        <end position="163"/>
    </location>
</feature>
<keyword evidence="5 6" id="KW-0472">Membrane</keyword>
<feature type="transmembrane region" description="Helical" evidence="6">
    <location>
        <begin position="82"/>
        <end position="109"/>
    </location>
</feature>
<dbReference type="RefSeq" id="WP_132770603.1">
    <property type="nucleotide sequence ID" value="NZ_SMAB01000028.1"/>
</dbReference>
<keyword evidence="2" id="KW-0813">Transport</keyword>
<evidence type="ECO:0000256" key="3">
    <source>
        <dbReference type="ARBA" id="ARBA00022692"/>
    </source>
</evidence>
<evidence type="ECO:0000313" key="8">
    <source>
        <dbReference type="EMBL" id="TCS78365.1"/>
    </source>
</evidence>
<feature type="transmembrane region" description="Helical" evidence="6">
    <location>
        <begin position="215"/>
        <end position="236"/>
    </location>
</feature>
<reference evidence="8 9" key="1">
    <citation type="submission" date="2019-03" db="EMBL/GenBank/DDBJ databases">
        <title>Genomic Encyclopedia of Type Strains, Phase IV (KMG-IV): sequencing the most valuable type-strain genomes for metagenomic binning, comparative biology and taxonomic classification.</title>
        <authorList>
            <person name="Goeker M."/>
        </authorList>
    </citation>
    <scope>NUCLEOTIDE SEQUENCE [LARGE SCALE GENOMIC DNA]</scope>
    <source>
        <strain evidence="8 9">DSM 23802</strain>
    </source>
</reference>
<dbReference type="InterPro" id="IPR011701">
    <property type="entry name" value="MFS"/>
</dbReference>
<dbReference type="PROSITE" id="PS00216">
    <property type="entry name" value="SUGAR_TRANSPORT_1"/>
    <property type="match status" value="1"/>
</dbReference>
<feature type="transmembrane region" description="Helical" evidence="6">
    <location>
        <begin position="367"/>
        <end position="385"/>
    </location>
</feature>
<dbReference type="PANTHER" id="PTHR23531:SF2">
    <property type="entry name" value="PERMEASE"/>
    <property type="match status" value="1"/>
</dbReference>
<evidence type="ECO:0000256" key="5">
    <source>
        <dbReference type="ARBA" id="ARBA00023136"/>
    </source>
</evidence>
<feature type="domain" description="Major facilitator superfamily (MFS) profile" evidence="7">
    <location>
        <begin position="16"/>
        <end position="390"/>
    </location>
</feature>
<feature type="transmembrane region" description="Helical" evidence="6">
    <location>
        <begin position="12"/>
        <end position="31"/>
    </location>
</feature>
<feature type="transmembrane region" description="Helical" evidence="6">
    <location>
        <begin position="278"/>
        <end position="296"/>
    </location>
</feature>